<protein>
    <submittedName>
        <fullName evidence="2">Protein MEN-8-like</fullName>
    </submittedName>
</protein>
<dbReference type="AlphaFoldDB" id="A0A2I4F195"/>
<sequence length="123" mass="13120">MAIIHAKYMNIRRSLGMAILVMVATTLMRGNHIQVSAQSCGASNIPVLVAECSDFVGKNGPEVPPSQDCCAALRGVDIPCMCKRYAQQIENLVSMKKLVFVVQTCGLTVPHGLQCGSSTVPKA</sequence>
<dbReference type="STRING" id="51240.A0A2I4F195"/>
<proteinExistence type="predicted"/>
<organism evidence="1 2">
    <name type="scientific">Juglans regia</name>
    <name type="common">English walnut</name>
    <dbReference type="NCBI Taxonomy" id="51240"/>
    <lineage>
        <taxon>Eukaryota</taxon>
        <taxon>Viridiplantae</taxon>
        <taxon>Streptophyta</taxon>
        <taxon>Embryophyta</taxon>
        <taxon>Tracheophyta</taxon>
        <taxon>Spermatophyta</taxon>
        <taxon>Magnoliopsida</taxon>
        <taxon>eudicotyledons</taxon>
        <taxon>Gunneridae</taxon>
        <taxon>Pentapetalae</taxon>
        <taxon>rosids</taxon>
        <taxon>fabids</taxon>
        <taxon>Fagales</taxon>
        <taxon>Juglandaceae</taxon>
        <taxon>Juglans</taxon>
    </lineage>
</organism>
<evidence type="ECO:0000313" key="2">
    <source>
        <dbReference type="RefSeq" id="XP_018825423.1"/>
    </source>
</evidence>
<dbReference type="InterPro" id="IPR036312">
    <property type="entry name" value="Bifun_inhib/LTP/seed_sf"/>
</dbReference>
<dbReference type="SUPFAM" id="SSF47699">
    <property type="entry name" value="Bifunctional inhibitor/lipid-transfer protein/seed storage 2S albumin"/>
    <property type="match status" value="1"/>
</dbReference>
<dbReference type="GeneID" id="108994601"/>
<dbReference type="Gene3D" id="1.10.110.10">
    <property type="entry name" value="Plant lipid-transfer and hydrophobic proteins"/>
    <property type="match status" value="1"/>
</dbReference>
<gene>
    <name evidence="2" type="primary">LOC108994601</name>
</gene>
<dbReference type="InterPro" id="IPR016140">
    <property type="entry name" value="Bifunc_inhib/LTP/seed_store"/>
</dbReference>
<dbReference type="KEGG" id="jre:108994601"/>
<dbReference type="PANTHER" id="PTHR33286:SF1">
    <property type="entry name" value="OS01G0800600 PROTEIN"/>
    <property type="match status" value="1"/>
</dbReference>
<keyword evidence="1" id="KW-1185">Reference proteome</keyword>
<dbReference type="InterPro" id="IPR044741">
    <property type="entry name" value="NsLTP-like"/>
</dbReference>
<dbReference type="CDD" id="cd04660">
    <property type="entry name" value="nsLTP_like"/>
    <property type="match status" value="1"/>
</dbReference>
<dbReference type="Proteomes" id="UP000235220">
    <property type="component" value="Chromosome 14"/>
</dbReference>
<dbReference type="RefSeq" id="XP_018825423.1">
    <property type="nucleotide sequence ID" value="XM_018969878.2"/>
</dbReference>
<dbReference type="Pfam" id="PF14368">
    <property type="entry name" value="LTP_2"/>
    <property type="match status" value="1"/>
</dbReference>
<dbReference type="PANTHER" id="PTHR33286">
    <property type="entry name" value="BIFUNCTIONAL INHIBITOR/LIPID-TRANSFER PROTEIN/SEED STORAGE 2S ALBUMIN SUPERFAMILY PROTEIN"/>
    <property type="match status" value="1"/>
</dbReference>
<dbReference type="Gramene" id="Jr14_18920_p1">
    <property type="protein sequence ID" value="cds.Jr14_18920_p1"/>
    <property type="gene ID" value="Jr14_18920"/>
</dbReference>
<evidence type="ECO:0000313" key="1">
    <source>
        <dbReference type="Proteomes" id="UP000235220"/>
    </source>
</evidence>
<name>A0A2I4F195_JUGRE</name>
<dbReference type="OrthoDB" id="653734at2759"/>
<accession>A0A2I4F195</accession>
<reference evidence="2" key="1">
    <citation type="submission" date="2025-08" db="UniProtKB">
        <authorList>
            <consortium name="RefSeq"/>
        </authorList>
    </citation>
    <scope>IDENTIFICATION</scope>
    <source>
        <tissue evidence="2">Leaves</tissue>
    </source>
</reference>